<dbReference type="InterPro" id="IPR017959">
    <property type="entry name" value="Asn/Gln-tRNA_amidoTrfase_suB/E"/>
</dbReference>
<evidence type="ECO:0000313" key="7">
    <source>
        <dbReference type="EMBL" id="MPL62892.1"/>
    </source>
</evidence>
<dbReference type="SUPFAM" id="SSF89095">
    <property type="entry name" value="GatB/YqeY motif"/>
    <property type="match status" value="2"/>
</dbReference>
<evidence type="ECO:0000256" key="4">
    <source>
        <dbReference type="ARBA" id="ARBA00022917"/>
    </source>
</evidence>
<dbReference type="InterPro" id="IPR004414">
    <property type="entry name" value="GatE"/>
</dbReference>
<gene>
    <name evidence="7" type="primary">gatB_4</name>
    <name evidence="7" type="ORF">SDC9_08512</name>
</gene>
<accession>A0A644T9R8</accession>
<proteinExistence type="inferred from homology"/>
<dbReference type="GO" id="GO:0016740">
    <property type="term" value="F:transferase activity"/>
    <property type="evidence" value="ECO:0007669"/>
    <property type="project" value="UniProtKB-KW"/>
</dbReference>
<dbReference type="InterPro" id="IPR042114">
    <property type="entry name" value="GatB_C_1"/>
</dbReference>
<dbReference type="Pfam" id="PF02934">
    <property type="entry name" value="GatB_N"/>
    <property type="match status" value="1"/>
</dbReference>
<dbReference type="GO" id="GO:0004812">
    <property type="term" value="F:aminoacyl-tRNA ligase activity"/>
    <property type="evidence" value="ECO:0007669"/>
    <property type="project" value="InterPro"/>
</dbReference>
<comment type="caution">
    <text evidence="7">The sequence shown here is derived from an EMBL/GenBank/DDBJ whole genome shotgun (WGS) entry which is preliminary data.</text>
</comment>
<dbReference type="InterPro" id="IPR023168">
    <property type="entry name" value="GatB_Yqey_C_2"/>
</dbReference>
<dbReference type="Gene3D" id="1.10.10.410">
    <property type="match status" value="1"/>
</dbReference>
<reference evidence="7" key="1">
    <citation type="submission" date="2019-08" db="EMBL/GenBank/DDBJ databases">
        <authorList>
            <person name="Kucharzyk K."/>
            <person name="Murdoch R.W."/>
            <person name="Higgins S."/>
            <person name="Loffler F."/>
        </authorList>
    </citation>
    <scope>NUCLEOTIDE SEQUENCE</scope>
</reference>
<dbReference type="NCBIfam" id="TIGR00134">
    <property type="entry name" value="gatE_arch"/>
    <property type="match status" value="1"/>
</dbReference>
<dbReference type="InterPro" id="IPR018027">
    <property type="entry name" value="Asn/Gln_amidotransferase"/>
</dbReference>
<dbReference type="GO" id="GO:0070681">
    <property type="term" value="P:glutaminyl-tRNAGln biosynthesis via transamidation"/>
    <property type="evidence" value="ECO:0007669"/>
    <property type="project" value="TreeGrafter"/>
</dbReference>
<keyword evidence="2" id="KW-0547">Nucleotide-binding</keyword>
<dbReference type="InterPro" id="IPR006075">
    <property type="entry name" value="Asn/Gln-tRNA_Trfase_suB/E_cat"/>
</dbReference>
<dbReference type="EMBL" id="VSSQ01000019">
    <property type="protein sequence ID" value="MPL62892.1"/>
    <property type="molecule type" value="Genomic_DNA"/>
</dbReference>
<keyword evidence="3" id="KW-0067">ATP-binding</keyword>
<dbReference type="Pfam" id="PF02637">
    <property type="entry name" value="GatB_Yqey"/>
    <property type="match status" value="1"/>
</dbReference>
<protein>
    <submittedName>
        <fullName evidence="7">Aspartyl/glutamyl-tRNA(Asn/Gln) amidotransferase subunit B</fullName>
        <ecNumber evidence="7">6.3.5.-</ecNumber>
    </submittedName>
</protein>
<dbReference type="InterPro" id="IPR017958">
    <property type="entry name" value="Gln-tRNA_amidoTrfase_suB_CS"/>
</dbReference>
<dbReference type="GO" id="GO:0006412">
    <property type="term" value="P:translation"/>
    <property type="evidence" value="ECO:0007669"/>
    <property type="project" value="UniProtKB-KW"/>
</dbReference>
<dbReference type="EC" id="6.3.5.-" evidence="7"/>
<sequence>MNWSELGLKMGLEIHQQLNTKHKLFCPCATELVDEEFDKEIKRNLRPTQSELGQIDRAALQESLRKMKFNYETYNYHTCLVETDDEPPHDLNLEALELSMVIATLLNMHMVDEFHTMRKQVIDGSNTGGFQRTGLVATNGYLDTPHGKVAIENLCLEEDASKRVAIDSKNNDSNKEKSNNYTHFRLDRLGIPLVEITTDPSIHHPEQVKEVAYALGQVLRSTNVKRGLGTIRQDLNISIAKGARCEIKGVQNLDLMPKIVENEVQRQLKLVYIKEELEKRNAKVIDEIYDLNSIFENSSSKIISAAESVKGVILKGFNGLIGLEVQENRRFGTEISSYAKKRGVSGIFHTDELPAYGITKEEVESMRKYLKVDDNDAIIIVAHDDDVTTSALEEVIRRANMAFEGVIEETRKSLDDGNTEYMRPLPTSNRMYLETDIPLFKIEKDSIEQIKNNLPELPDAKKERIIKEYNLSDDLANQLVRRLKADDFEFIISKISDSNVDYTTIASVLAYDLKEIKREGHEISNITNNLLIDIFTLLSDSKISKDGVTPIIIELTKNPNLNPELIAKNKNLLLIDESAVLDVIKDIVAENTVMVQERKMGAIGPLMGMAMGKLKGKADGKVVNNLLKNEIEKLI</sequence>
<dbReference type="GO" id="GO:0005524">
    <property type="term" value="F:ATP binding"/>
    <property type="evidence" value="ECO:0007669"/>
    <property type="project" value="UniProtKB-KW"/>
</dbReference>
<dbReference type="Gene3D" id="1.10.150.380">
    <property type="entry name" value="GatB domain, N-terminal subdomain"/>
    <property type="match status" value="1"/>
</dbReference>
<dbReference type="SUPFAM" id="SSF55931">
    <property type="entry name" value="Glutamine synthetase/guanido kinase"/>
    <property type="match status" value="1"/>
</dbReference>
<keyword evidence="7" id="KW-0808">Transferase</keyword>
<dbReference type="HAMAP" id="MF_00588">
    <property type="entry name" value="GatE"/>
    <property type="match status" value="1"/>
</dbReference>
<organism evidence="7">
    <name type="scientific">bioreactor metagenome</name>
    <dbReference type="NCBI Taxonomy" id="1076179"/>
    <lineage>
        <taxon>unclassified sequences</taxon>
        <taxon>metagenomes</taxon>
        <taxon>ecological metagenomes</taxon>
    </lineage>
</organism>
<feature type="domain" description="Asn/Gln amidotransferase" evidence="6">
    <location>
        <begin position="489"/>
        <end position="631"/>
    </location>
</feature>
<dbReference type="GO" id="GO:0005737">
    <property type="term" value="C:cytoplasm"/>
    <property type="evidence" value="ECO:0007669"/>
    <property type="project" value="InterPro"/>
</dbReference>
<keyword evidence="1 7" id="KW-0436">Ligase</keyword>
<evidence type="ECO:0000256" key="2">
    <source>
        <dbReference type="ARBA" id="ARBA00022741"/>
    </source>
</evidence>
<dbReference type="InterPro" id="IPR029351">
    <property type="entry name" value="GAD_dom"/>
</dbReference>
<keyword evidence="4" id="KW-0648">Protein biosynthesis</keyword>
<dbReference type="NCBIfam" id="NF003107">
    <property type="entry name" value="PRK04028.1"/>
    <property type="match status" value="1"/>
</dbReference>
<dbReference type="SMART" id="SM00845">
    <property type="entry name" value="GatB_Yqey"/>
    <property type="match status" value="1"/>
</dbReference>
<dbReference type="SUPFAM" id="SSF55261">
    <property type="entry name" value="GAD domain-like"/>
    <property type="match status" value="1"/>
</dbReference>
<evidence type="ECO:0000256" key="5">
    <source>
        <dbReference type="ARBA" id="ARBA00047913"/>
    </source>
</evidence>
<dbReference type="GO" id="GO:0050567">
    <property type="term" value="F:glutaminyl-tRNA synthase (glutamine-hydrolyzing) activity"/>
    <property type="evidence" value="ECO:0007669"/>
    <property type="project" value="TreeGrafter"/>
</dbReference>
<evidence type="ECO:0000256" key="3">
    <source>
        <dbReference type="ARBA" id="ARBA00022840"/>
    </source>
</evidence>
<dbReference type="InterPro" id="IPR003789">
    <property type="entry name" value="Asn/Gln_tRNA_amidoTrase-B-like"/>
</dbReference>
<dbReference type="PANTHER" id="PTHR11659:SF2">
    <property type="entry name" value="GLUTAMYL-TRNA(GLN) AMIDOTRANSFERASE SUBUNIT E"/>
    <property type="match status" value="1"/>
</dbReference>
<dbReference type="PANTHER" id="PTHR11659">
    <property type="entry name" value="GLUTAMYL-TRNA GLN AMIDOTRANSFERASE SUBUNIT B MITOCHONDRIAL AND PROKARYOTIC PET112-RELATED"/>
    <property type="match status" value="1"/>
</dbReference>
<evidence type="ECO:0000256" key="1">
    <source>
        <dbReference type="ARBA" id="ARBA00022598"/>
    </source>
</evidence>
<dbReference type="Gene3D" id="3.30.1360.30">
    <property type="entry name" value="GAD-like domain"/>
    <property type="match status" value="1"/>
</dbReference>
<name>A0A644T9R8_9ZZZZ</name>
<dbReference type="InterPro" id="IPR004115">
    <property type="entry name" value="GAD-like_sf"/>
</dbReference>
<dbReference type="AlphaFoldDB" id="A0A644T9R8"/>
<dbReference type="InterPro" id="IPR014746">
    <property type="entry name" value="Gln_synth/guanido_kin_cat_dom"/>
</dbReference>
<dbReference type="PROSITE" id="PS01234">
    <property type="entry name" value="GATB"/>
    <property type="match status" value="1"/>
</dbReference>
<dbReference type="Pfam" id="PF02938">
    <property type="entry name" value="GAD"/>
    <property type="match status" value="1"/>
</dbReference>
<evidence type="ECO:0000259" key="6">
    <source>
        <dbReference type="SMART" id="SM00845"/>
    </source>
</evidence>
<comment type="catalytic activity">
    <reaction evidence="5">
        <text>L-glutamyl-tRNA(Gln) + L-glutamine + ATP + H2O = L-glutaminyl-tRNA(Gln) + L-glutamate + ADP + phosphate + H(+)</text>
        <dbReference type="Rhea" id="RHEA:17521"/>
        <dbReference type="Rhea" id="RHEA-COMP:9681"/>
        <dbReference type="Rhea" id="RHEA-COMP:9684"/>
        <dbReference type="ChEBI" id="CHEBI:15377"/>
        <dbReference type="ChEBI" id="CHEBI:15378"/>
        <dbReference type="ChEBI" id="CHEBI:29985"/>
        <dbReference type="ChEBI" id="CHEBI:30616"/>
        <dbReference type="ChEBI" id="CHEBI:43474"/>
        <dbReference type="ChEBI" id="CHEBI:58359"/>
        <dbReference type="ChEBI" id="CHEBI:78520"/>
        <dbReference type="ChEBI" id="CHEBI:78521"/>
        <dbReference type="ChEBI" id="CHEBI:456216"/>
    </reaction>
</comment>